<dbReference type="Pfam" id="PF01762">
    <property type="entry name" value="Galactosyl_T"/>
    <property type="match status" value="1"/>
</dbReference>
<proteinExistence type="inferred from homology"/>
<protein>
    <recommendedName>
        <fullName evidence="10">Hexosyltransferase</fullName>
        <ecNumber evidence="10">2.4.1.-</ecNumber>
    </recommendedName>
</protein>
<evidence type="ECO:0000256" key="3">
    <source>
        <dbReference type="ARBA" id="ARBA00022676"/>
    </source>
</evidence>
<evidence type="ECO:0000256" key="10">
    <source>
        <dbReference type="RuleBase" id="RU363063"/>
    </source>
</evidence>
<keyword evidence="3 10" id="KW-0328">Glycosyltransferase</keyword>
<sequence>MYNNDNHNEGSVLLNPYQYDWMILEKTFCTVLYPNLTVIIVIHSATDHFEQRVLLRQMYGQHFYKKYGITTLFVLGMPEDNKVQKQLVEESRRERDLIQQNFRDSYKNLTWKALMWLRFMDEYCPNIQYIIKLDDDVVGNILQTLHFLNVHFKTVSLLESEKQIFCRVIYHRQVSREKKDKWHVYVTEDELPSKYYSNYCVGMAIIFTGDLSSLLLRAAIQERYFWIDDYFITGILAKKVEAHLVDLKRKIMVYTWEGSEKALVNGDVFFRLLSNMSYGLQLWRQIEDNYSIRFLNSSTQLMVPPSRNRF</sequence>
<evidence type="ECO:0000256" key="2">
    <source>
        <dbReference type="ARBA" id="ARBA00008661"/>
    </source>
</evidence>
<keyword evidence="5" id="KW-0812">Transmembrane</keyword>
<reference evidence="11 12" key="1">
    <citation type="submission" date="2018-08" db="EMBL/GenBank/DDBJ databases">
        <authorList>
            <person name="Laetsch R D."/>
            <person name="Stevens L."/>
            <person name="Kumar S."/>
            <person name="Blaxter L. M."/>
        </authorList>
    </citation>
    <scope>NUCLEOTIDE SEQUENCE [LARGE SCALE GENOMIC DNA]</scope>
</reference>
<evidence type="ECO:0000313" key="12">
    <source>
        <dbReference type="Proteomes" id="UP000276991"/>
    </source>
</evidence>
<dbReference type="InterPro" id="IPR002659">
    <property type="entry name" value="Glyco_trans_31"/>
</dbReference>
<evidence type="ECO:0000256" key="9">
    <source>
        <dbReference type="ARBA" id="ARBA00023136"/>
    </source>
</evidence>
<dbReference type="AlphaFoldDB" id="A0A498SIV7"/>
<dbReference type="PANTHER" id="PTHR11214">
    <property type="entry name" value="BETA-1,3-N-ACETYLGLUCOSAMINYLTRANSFERASE"/>
    <property type="match status" value="1"/>
</dbReference>
<evidence type="ECO:0000256" key="7">
    <source>
        <dbReference type="ARBA" id="ARBA00022989"/>
    </source>
</evidence>
<dbReference type="GO" id="GO:0000139">
    <property type="term" value="C:Golgi membrane"/>
    <property type="evidence" value="ECO:0007669"/>
    <property type="project" value="UniProtKB-SubCell"/>
</dbReference>
<evidence type="ECO:0000256" key="1">
    <source>
        <dbReference type="ARBA" id="ARBA00004323"/>
    </source>
</evidence>
<dbReference type="Proteomes" id="UP000276991">
    <property type="component" value="Unassembled WGS sequence"/>
</dbReference>
<keyword evidence="12" id="KW-1185">Reference proteome</keyword>
<evidence type="ECO:0000256" key="8">
    <source>
        <dbReference type="ARBA" id="ARBA00023034"/>
    </source>
</evidence>
<evidence type="ECO:0000256" key="6">
    <source>
        <dbReference type="ARBA" id="ARBA00022968"/>
    </source>
</evidence>
<dbReference type="Gene3D" id="3.90.550.50">
    <property type="match status" value="1"/>
</dbReference>
<gene>
    <name evidence="11" type="ORF">NAV_LOCUS3399</name>
</gene>
<keyword evidence="4" id="KW-0808">Transferase</keyword>
<comment type="subcellular location">
    <subcellularLocation>
        <location evidence="1 10">Golgi apparatus membrane</location>
        <topology evidence="1 10">Single-pass type II membrane protein</topology>
    </subcellularLocation>
</comment>
<keyword evidence="9" id="KW-0472">Membrane</keyword>
<organism evidence="11 12">
    <name type="scientific">Acanthocheilonema viteae</name>
    <name type="common">Filarial nematode worm</name>
    <name type="synonym">Dipetalonema viteae</name>
    <dbReference type="NCBI Taxonomy" id="6277"/>
    <lineage>
        <taxon>Eukaryota</taxon>
        <taxon>Metazoa</taxon>
        <taxon>Ecdysozoa</taxon>
        <taxon>Nematoda</taxon>
        <taxon>Chromadorea</taxon>
        <taxon>Rhabditida</taxon>
        <taxon>Spirurina</taxon>
        <taxon>Spiruromorpha</taxon>
        <taxon>Filarioidea</taxon>
        <taxon>Onchocercidae</taxon>
        <taxon>Acanthocheilonema</taxon>
    </lineage>
</organism>
<keyword evidence="7" id="KW-1133">Transmembrane helix</keyword>
<dbReference type="OrthoDB" id="5825824at2759"/>
<keyword evidence="8 10" id="KW-0333">Golgi apparatus</keyword>
<dbReference type="EMBL" id="UPTC01000430">
    <property type="protein sequence ID" value="VBB28569.1"/>
    <property type="molecule type" value="Genomic_DNA"/>
</dbReference>
<dbReference type="PANTHER" id="PTHR11214:SF364">
    <property type="entry name" value="HEXOSYLTRANSFERASE"/>
    <property type="match status" value="1"/>
</dbReference>
<evidence type="ECO:0000313" key="11">
    <source>
        <dbReference type="EMBL" id="VBB28569.1"/>
    </source>
</evidence>
<dbReference type="GO" id="GO:0006493">
    <property type="term" value="P:protein O-linked glycosylation"/>
    <property type="evidence" value="ECO:0007669"/>
    <property type="project" value="TreeGrafter"/>
</dbReference>
<dbReference type="GO" id="GO:0016758">
    <property type="term" value="F:hexosyltransferase activity"/>
    <property type="evidence" value="ECO:0007669"/>
    <property type="project" value="InterPro"/>
</dbReference>
<evidence type="ECO:0000256" key="5">
    <source>
        <dbReference type="ARBA" id="ARBA00022692"/>
    </source>
</evidence>
<accession>A0A498SIV7</accession>
<name>A0A498SIV7_ACAVI</name>
<evidence type="ECO:0000256" key="4">
    <source>
        <dbReference type="ARBA" id="ARBA00022679"/>
    </source>
</evidence>
<keyword evidence="6" id="KW-0735">Signal-anchor</keyword>
<dbReference type="EC" id="2.4.1.-" evidence="10"/>
<dbReference type="STRING" id="6277.A0A498SIV7"/>
<comment type="similarity">
    <text evidence="2 10">Belongs to the glycosyltransferase 31 family.</text>
</comment>